<reference evidence="2 3" key="1">
    <citation type="submission" date="2018-06" db="EMBL/GenBank/DDBJ databases">
        <title>Extensive metabolic versatility and redundancy in microbially diverse, dynamic hydrothermal sediments.</title>
        <authorList>
            <person name="Dombrowski N."/>
            <person name="Teske A."/>
            <person name="Baker B.J."/>
        </authorList>
    </citation>
    <scope>NUCLEOTIDE SEQUENCE [LARGE SCALE GENOMIC DNA]</scope>
    <source>
        <strain evidence="2">B36_G15</strain>
    </source>
</reference>
<dbReference type="Gene3D" id="3.30.460.40">
    <property type="match status" value="1"/>
</dbReference>
<dbReference type="InterPro" id="IPR045792">
    <property type="entry name" value="DUF6036"/>
</dbReference>
<gene>
    <name evidence="2" type="ORF">DRP53_06510</name>
</gene>
<evidence type="ECO:0000259" key="1">
    <source>
        <dbReference type="Pfam" id="PF19502"/>
    </source>
</evidence>
<name>A0A660SGZ8_UNCW3</name>
<protein>
    <recommendedName>
        <fullName evidence="1">DUF6036 domain-containing protein</fullName>
    </recommendedName>
</protein>
<comment type="caution">
    <text evidence="2">The sequence shown here is derived from an EMBL/GenBank/DDBJ whole genome shotgun (WGS) entry which is preliminary data.</text>
</comment>
<accession>A0A660SGZ8</accession>
<proteinExistence type="predicted"/>
<dbReference type="SUPFAM" id="SSF81301">
    <property type="entry name" value="Nucleotidyltransferase"/>
    <property type="match status" value="1"/>
</dbReference>
<dbReference type="EMBL" id="QNBE01000057">
    <property type="protein sequence ID" value="RKX69977.1"/>
    <property type="molecule type" value="Genomic_DNA"/>
</dbReference>
<organism evidence="2 3">
    <name type="scientific">candidate division WOR-3 bacterium</name>
    <dbReference type="NCBI Taxonomy" id="2052148"/>
    <lineage>
        <taxon>Bacteria</taxon>
        <taxon>Bacteria division WOR-3</taxon>
    </lineage>
</organism>
<dbReference type="Proteomes" id="UP000268469">
    <property type="component" value="Unassembled WGS sequence"/>
</dbReference>
<dbReference type="AlphaFoldDB" id="A0A660SGZ8"/>
<evidence type="ECO:0000313" key="2">
    <source>
        <dbReference type="EMBL" id="RKX69977.1"/>
    </source>
</evidence>
<sequence length="154" mass="17925">MRVEKDYEDLLRLFNRHKVRYCIVGAFAVAFHARPRFTKDIDILISPDLENARRVLHALENFGFKKVGLCIEDFTVEGKVIQLGFEPVRVDILTSIPGVNFPEVWKNRVTGRYGRTRVNFIGLDQLIKSKRKSKRKQDQADLELLLRVRKERGG</sequence>
<feature type="domain" description="DUF6036" evidence="1">
    <location>
        <begin position="13"/>
        <end position="143"/>
    </location>
</feature>
<dbReference type="Pfam" id="PF19502">
    <property type="entry name" value="DUF6036"/>
    <property type="match status" value="1"/>
</dbReference>
<dbReference type="InterPro" id="IPR043519">
    <property type="entry name" value="NT_sf"/>
</dbReference>
<evidence type="ECO:0000313" key="3">
    <source>
        <dbReference type="Proteomes" id="UP000268469"/>
    </source>
</evidence>